<keyword evidence="1" id="KW-0472">Membrane</keyword>
<gene>
    <name evidence="3" type="ORF">D6D54_06425</name>
    <name evidence="2" type="ORF">SMSRO_SF017880</name>
</gene>
<reference evidence="2" key="3">
    <citation type="submission" date="2017-11" db="EMBL/GenBank/DDBJ databases">
        <title>Cell-free culture of the endosymbiotic bacteria Spiroplasma poulsonii highlights bacterial genes involved in host-symbiont interactions.</title>
        <authorList>
            <person name="Masson F."/>
            <person name="Calderon Copete S.P."/>
            <person name="Schupfer F."/>
            <person name="Garcia-Arraez G."/>
            <person name="Lemaitre B."/>
        </authorList>
    </citation>
    <scope>NUCLEOTIDE SEQUENCE</scope>
    <source>
        <strain evidence="2">MSRO</strain>
    </source>
</reference>
<feature type="transmembrane region" description="Helical" evidence="1">
    <location>
        <begin position="38"/>
        <end position="59"/>
    </location>
</feature>
<keyword evidence="4" id="KW-1185">Reference proteome</keyword>
<evidence type="ECO:0000313" key="3">
    <source>
        <dbReference type="EMBL" id="RUP76235.1"/>
    </source>
</evidence>
<reference evidence="2" key="1">
    <citation type="submission" date="2014-10" db="EMBL/GenBank/DDBJ databases">
        <authorList>
            <person name="Seo M.-J."/>
            <person name="Seok Y.J."/>
            <person name="Cha I.-T."/>
        </authorList>
    </citation>
    <scope>NUCLEOTIDE SEQUENCE</scope>
    <source>
        <strain evidence="2">MSRO</strain>
    </source>
</reference>
<organism evidence="2 4">
    <name type="scientific">Spiroplasma poulsonii</name>
    <dbReference type="NCBI Taxonomy" id="2138"/>
    <lineage>
        <taxon>Bacteria</taxon>
        <taxon>Bacillati</taxon>
        <taxon>Mycoplasmatota</taxon>
        <taxon>Mollicutes</taxon>
        <taxon>Entomoplasmatales</taxon>
        <taxon>Spiroplasmataceae</taxon>
        <taxon>Spiroplasma</taxon>
    </lineage>
</organism>
<dbReference type="STRING" id="2138.SMSRO_v1c16220"/>
<dbReference type="Proteomes" id="UP000031565">
    <property type="component" value="Unassembled WGS sequence"/>
</dbReference>
<evidence type="ECO:0000313" key="5">
    <source>
        <dbReference type="Proteomes" id="UP000274545"/>
    </source>
</evidence>
<proteinExistence type="predicted"/>
<sequence length="67" mass="7601">MFNFTTKQKWVINGSLLGLTLVALIGLLLYLLKFLIPAIVLLSIAGIGFFVLMIVWLVFERYNKKKG</sequence>
<feature type="transmembrane region" description="Helical" evidence="1">
    <location>
        <begin position="12"/>
        <end position="32"/>
    </location>
</feature>
<evidence type="ECO:0000256" key="1">
    <source>
        <dbReference type="SAM" id="Phobius"/>
    </source>
</evidence>
<evidence type="ECO:0000313" key="2">
    <source>
        <dbReference type="EMBL" id="PQM31925.1"/>
    </source>
</evidence>
<keyword evidence="1" id="KW-1133">Transmembrane helix</keyword>
<dbReference type="OrthoDB" id="390032at2"/>
<accession>A0A2P6FEP0</accession>
<dbReference type="AlphaFoldDB" id="A0A2P6FEP0"/>
<dbReference type="RefSeq" id="WP_040093823.1">
    <property type="nucleotide sequence ID" value="NZ_CM020866.1"/>
</dbReference>
<comment type="caution">
    <text evidence="2">The sequence shown here is derived from an EMBL/GenBank/DDBJ whole genome shotgun (WGS) entry which is preliminary data.</text>
</comment>
<keyword evidence="1" id="KW-0812">Transmembrane</keyword>
<dbReference type="EMBL" id="RAHC01000009">
    <property type="protein sequence ID" value="RUP76235.1"/>
    <property type="molecule type" value="Genomic_DNA"/>
</dbReference>
<dbReference type="Proteomes" id="UP000274545">
    <property type="component" value="Unassembled WGS sequence"/>
</dbReference>
<dbReference type="EMBL" id="JTLV02000001">
    <property type="protein sequence ID" value="PQM31925.1"/>
    <property type="molecule type" value="Genomic_DNA"/>
</dbReference>
<evidence type="ECO:0000313" key="4">
    <source>
        <dbReference type="Proteomes" id="UP000031565"/>
    </source>
</evidence>
<protein>
    <submittedName>
        <fullName evidence="2">Uncharacterized protein</fullName>
    </submittedName>
</protein>
<reference evidence="3 5" key="4">
    <citation type="journal article" date="2019" name="Genome Biol. Evol.">
        <title>Toxin and genome evolution in a Drosophila defensive symbiosis.</title>
        <authorList>
            <person name="Ballinger M.J."/>
            <person name="Gawryluk R.M."/>
            <person name="Perlman S.J."/>
        </authorList>
    </citation>
    <scope>NUCLEOTIDE SEQUENCE [LARGE SCALE GENOMIC DNA]</scope>
    <source>
        <strain evidence="3">SNeo</strain>
        <strain evidence="5">sNeo</strain>
    </source>
</reference>
<name>A0A2P6FEP0_9MOLU</name>
<reference evidence="2 4" key="2">
    <citation type="journal article" date="2015" name="MBio">
        <title>Genome sequence of the Drosophila melanogaster male-killing Spiroplasma strain MSRO endosymbiont.</title>
        <authorList>
            <person name="Paredes J.C."/>
            <person name="Herren J.K."/>
            <person name="Schupfer F."/>
            <person name="Marin R."/>
            <person name="Claverol S."/>
            <person name="Kuo C.H."/>
            <person name="Lemaitre B."/>
            <person name="Beven L."/>
        </authorList>
    </citation>
    <scope>NUCLEOTIDE SEQUENCE [LARGE SCALE GENOMIC DNA]</scope>
    <source>
        <strain evidence="2 4">MSRO</strain>
    </source>
</reference>